<gene>
    <name evidence="1" type="ORF">CSSPJE1EN1_LOCUS25385</name>
</gene>
<dbReference type="Proteomes" id="UP001497444">
    <property type="component" value="Unassembled WGS sequence"/>
</dbReference>
<organism evidence="1 2">
    <name type="scientific">Sphagnum jensenii</name>
    <dbReference type="NCBI Taxonomy" id="128206"/>
    <lineage>
        <taxon>Eukaryota</taxon>
        <taxon>Viridiplantae</taxon>
        <taxon>Streptophyta</taxon>
        <taxon>Embryophyta</taxon>
        <taxon>Bryophyta</taxon>
        <taxon>Sphagnophytina</taxon>
        <taxon>Sphagnopsida</taxon>
        <taxon>Sphagnales</taxon>
        <taxon>Sphagnaceae</taxon>
        <taxon>Sphagnum</taxon>
    </lineage>
</organism>
<accession>A0ABP0V7B1</accession>
<name>A0ABP0V7B1_9BRYO</name>
<proteinExistence type="predicted"/>
<reference evidence="1" key="1">
    <citation type="submission" date="2024-02" db="EMBL/GenBank/DDBJ databases">
        <authorList>
            <consortium name="ELIXIR-Norway"/>
            <consortium name="Elixir Norway"/>
        </authorList>
    </citation>
    <scope>NUCLEOTIDE SEQUENCE</scope>
</reference>
<keyword evidence="2" id="KW-1185">Reference proteome</keyword>
<dbReference type="EMBL" id="CAXAQS010000080">
    <property type="protein sequence ID" value="CAK9250007.1"/>
    <property type="molecule type" value="Genomic_DNA"/>
</dbReference>
<protein>
    <submittedName>
        <fullName evidence="1">Uncharacterized protein</fullName>
    </submittedName>
</protein>
<evidence type="ECO:0000313" key="2">
    <source>
        <dbReference type="Proteomes" id="UP001497444"/>
    </source>
</evidence>
<sequence>MAAPLIEEVVTLVGGSTVGDAVTLVINRIEADFLTVSTVISNVVNTPSATELQTIVNALNSIKSSLPELLAVVNVSNPATLTSIESNVTLLINEAEALLGVFQTVTAVATPAIQTPATPAIQTPASPTIQTAPEAVQLTGTVKREQL</sequence>
<evidence type="ECO:0000313" key="1">
    <source>
        <dbReference type="EMBL" id="CAK9250007.1"/>
    </source>
</evidence>
<comment type="caution">
    <text evidence="1">The sequence shown here is derived from an EMBL/GenBank/DDBJ whole genome shotgun (WGS) entry which is preliminary data.</text>
</comment>